<feature type="domain" description="Glycosyl transferase family 1" evidence="2">
    <location>
        <begin position="179"/>
        <end position="334"/>
    </location>
</feature>
<evidence type="ECO:0000313" key="3">
    <source>
        <dbReference type="EMBL" id="TWH97167.1"/>
    </source>
</evidence>
<dbReference type="InterPro" id="IPR001296">
    <property type="entry name" value="Glyco_trans_1"/>
</dbReference>
<dbReference type="EMBL" id="VLKM01000002">
    <property type="protein sequence ID" value="TWH97167.1"/>
    <property type="molecule type" value="Genomic_DNA"/>
</dbReference>
<keyword evidence="1" id="KW-1133">Transmembrane helix</keyword>
<evidence type="ECO:0000256" key="1">
    <source>
        <dbReference type="SAM" id="Phobius"/>
    </source>
</evidence>
<name>A0A562KPB3_9FLAO</name>
<reference evidence="3 4" key="1">
    <citation type="journal article" date="2015" name="Stand. Genomic Sci.">
        <title>Genomic Encyclopedia of Bacterial and Archaeal Type Strains, Phase III: the genomes of soil and plant-associated and newly described type strains.</title>
        <authorList>
            <person name="Whitman W.B."/>
            <person name="Woyke T."/>
            <person name="Klenk H.P."/>
            <person name="Zhou Y."/>
            <person name="Lilburn T.G."/>
            <person name="Beck B.J."/>
            <person name="De Vos P."/>
            <person name="Vandamme P."/>
            <person name="Eisen J.A."/>
            <person name="Garrity G."/>
            <person name="Hugenholtz P."/>
            <person name="Kyrpides N.C."/>
        </authorList>
    </citation>
    <scope>NUCLEOTIDE SEQUENCE [LARGE SCALE GENOMIC DNA]</scope>
    <source>
        <strain evidence="3 4">CGMCC 1.6844</strain>
    </source>
</reference>
<accession>A0A562KPB3</accession>
<sequence>MRIVQLIDSLEAGGAERMAVSYANALQKRVSFSGIVVTRNEGSLQNQLDKDVSYLFLAKKKVLDLQALFKLRSFLKANNVKFIQAHSTSIYFAFLIKLVFPSIRIIWHDHYGKSEMLEKRKSFFLRIISVLVFGIVAVNQKLEAWSKNNMFCKKVIYLANFTVSANETSFIKTKLKGITGKQIVCLANLRSQKNHILLLEVAEKCKVNHLDWSFHLVGKDFQDSYSETIKNLIIEKGLQENVFLYGSCDDVSSILQQCQIGILTSDSEGLPVALLEYGFQKLAVVSTAVGEIPEVIDDKKSGMLIQPNDALSFSNALIELIENDSLRLLLGENLKTTILNTYSEEKVLLKYLNWVNEK</sequence>
<organism evidence="3 4">
    <name type="scientific">Flavobacterium cheniae</name>
    <dbReference type="NCBI Taxonomy" id="295428"/>
    <lineage>
        <taxon>Bacteria</taxon>
        <taxon>Pseudomonadati</taxon>
        <taxon>Bacteroidota</taxon>
        <taxon>Flavobacteriia</taxon>
        <taxon>Flavobacteriales</taxon>
        <taxon>Flavobacteriaceae</taxon>
        <taxon>Flavobacterium</taxon>
    </lineage>
</organism>
<keyword evidence="4" id="KW-1185">Reference proteome</keyword>
<feature type="transmembrane region" description="Helical" evidence="1">
    <location>
        <begin position="123"/>
        <end position="142"/>
    </location>
</feature>
<dbReference type="Proteomes" id="UP000315312">
    <property type="component" value="Unassembled WGS sequence"/>
</dbReference>
<evidence type="ECO:0000259" key="2">
    <source>
        <dbReference type="Pfam" id="PF00534"/>
    </source>
</evidence>
<dbReference type="Gene3D" id="3.40.50.2000">
    <property type="entry name" value="Glycogen Phosphorylase B"/>
    <property type="match status" value="2"/>
</dbReference>
<evidence type="ECO:0000313" key="4">
    <source>
        <dbReference type="Proteomes" id="UP000315312"/>
    </source>
</evidence>
<comment type="caution">
    <text evidence="3">The sequence shown here is derived from an EMBL/GenBank/DDBJ whole genome shotgun (WGS) entry which is preliminary data.</text>
</comment>
<dbReference type="AlphaFoldDB" id="A0A562KPB3"/>
<dbReference type="SUPFAM" id="SSF53756">
    <property type="entry name" value="UDP-Glycosyltransferase/glycogen phosphorylase"/>
    <property type="match status" value="1"/>
</dbReference>
<keyword evidence="1" id="KW-0472">Membrane</keyword>
<dbReference type="PANTHER" id="PTHR12526">
    <property type="entry name" value="GLYCOSYLTRANSFERASE"/>
    <property type="match status" value="1"/>
</dbReference>
<dbReference type="Pfam" id="PF00534">
    <property type="entry name" value="Glycos_transf_1"/>
    <property type="match status" value="1"/>
</dbReference>
<dbReference type="PANTHER" id="PTHR12526:SF630">
    <property type="entry name" value="GLYCOSYLTRANSFERASE"/>
    <property type="match status" value="1"/>
</dbReference>
<protein>
    <submittedName>
        <fullName evidence="3">Glycosyltransferase involved in cell wall biosynthesis</fullName>
    </submittedName>
</protein>
<keyword evidence="1" id="KW-0812">Transmembrane</keyword>
<dbReference type="OrthoDB" id="823685at2"/>
<dbReference type="CDD" id="cd03811">
    <property type="entry name" value="GT4_GT28_WabH-like"/>
    <property type="match status" value="1"/>
</dbReference>
<keyword evidence="3" id="KW-0808">Transferase</keyword>
<gene>
    <name evidence="3" type="ORF">IP97_00594</name>
</gene>
<proteinExistence type="predicted"/>
<dbReference type="GO" id="GO:0016757">
    <property type="term" value="F:glycosyltransferase activity"/>
    <property type="evidence" value="ECO:0007669"/>
    <property type="project" value="InterPro"/>
</dbReference>
<dbReference type="RefSeq" id="WP_133609745.1">
    <property type="nucleotide sequence ID" value="NZ_SNZC01000003.1"/>
</dbReference>